<dbReference type="SUPFAM" id="SSF49899">
    <property type="entry name" value="Concanavalin A-like lectins/glucanases"/>
    <property type="match status" value="2"/>
</dbReference>
<dbReference type="PROSITE" id="PS00018">
    <property type="entry name" value="EF_HAND_1"/>
    <property type="match status" value="1"/>
</dbReference>
<dbReference type="GO" id="GO:0030246">
    <property type="term" value="F:carbohydrate binding"/>
    <property type="evidence" value="ECO:0007669"/>
    <property type="project" value="InterPro"/>
</dbReference>
<evidence type="ECO:0000256" key="3">
    <source>
        <dbReference type="SAM" id="MobiDB-lite"/>
    </source>
</evidence>
<dbReference type="CDD" id="cd14254">
    <property type="entry name" value="Dockerin_II"/>
    <property type="match status" value="1"/>
</dbReference>
<evidence type="ECO:0000256" key="2">
    <source>
        <dbReference type="ARBA" id="ARBA00023157"/>
    </source>
</evidence>
<dbReference type="InterPro" id="IPR008965">
    <property type="entry name" value="CBM2/CBM3_carb-bd_dom_sf"/>
</dbReference>
<keyword evidence="2" id="KW-1015">Disulfide bond</keyword>
<dbReference type="Gene3D" id="2.60.120.200">
    <property type="match status" value="2"/>
</dbReference>
<dbReference type="Gene3D" id="2.60.40.680">
    <property type="match status" value="1"/>
</dbReference>
<sequence>MISAMWRKLSSKQTIASVSALALFAGLVSPMGGQVSAAAESSNGGLQVEIGQYGEINSLQIKDDLFPTEYAMNAVTAPEQNTDDHQWLGELMFTYRLGDDGDWLEASTNQSADVRKIERSEKQTTVTYENSKNAKGIRDFSLVETYTPQDDGSLSWTIKLTNTSGKKLEIGDYGVPLAFNEQWQYGDQIYETRVVTHSFVGNNSSYITASRPSGLGSFLLMTPDANTRAGFEYQDRWRAEERPGSKWTGESGKWIEGLNVFYIHSNVIKKTNRGYLPNTSLLLEAGEENKYGFNFFAVTDEADMKNKLYEEGLIDVTVVPGMIVPTNQKAKFDLRTTQPIHSVTDKAGQDVKFVESKAGGHHIYELQLSKLGPNHITVEYGDGYNTVLQFYAISPIDEALQARSEFMVEKTQWDAPGQIYDKVFDDWMMHTKEKRGSFDGYWGWGDDWGLTHGQFLAEKNALDPVAKEVKALDEYLDVTIWTNLMNGHHEDYLIHDFLMPEPNTTPTYRGYAYPHIYNTYFSMYKIAKDYPQLIDYAEEPDTYLLRAYHIFKALYEGPVAYNWNTGLMGELTTPAIIQALQEEGYTVEANDIIHKMNRKYNNFKNTTYPYGSEYSYDNTGEEAVYTLAKMNMGLEAEAAKAKSMMGKINEKTRASRGHMPVWYYYTDPVTITGENWWNFQYTVSLAGYAMDDWIRYHAADNREEEQRLSYAAKIANIGAINTGQISEDPDNYGAAAWTYQAEKGNLGTLGHGGGANVPLMNGWRGMTGEADLGLFGALQILSADIAIDPIFGLTGYGADVSENNGRYEIVPTDGLYKKINLITEKLYIALQRDQHTKAVLAKNKDYVKLAMKNGTPGESHKTGITLEGLKPGAYEVKVDGQSTGKINAFGAKAQLTVQAPAANDYTVELIATTADPNKAPTVNAGDDQTIPLYDDAMLLGQVEDDGLPAGKLEAQWNLVTGPEGANVVFGNAKAKTTSATLDVPGEYVFELTANDSELTASDTVKITVTPAPPLPVLMAHYLFDETEGTAAADASGSGRDGTLKGTAGWTEGRSGQAVKVGAEEGYVQLPENVMSHTEAMTISAWVKANSLNDYARLFDFGTGTGSYMFLAPKVGSGMQFSITVNGNAAGAEQTVSGPALTAGEWRHVAVTLADSTGILYVDGKEAGRNTNMTLTPKDLGKTKNNYIGKSQYADPYLDAAIDDFRIYSRALSEAEVAALVAPKQDQIERVEQPQLSTPVDVAPKLPSSVKAYLKDGSTISVSVKWETIAPEQYATEGQTFTVKGSVTGTSLEALATVAVKNRVINGYPSLVVRYNMDEAEGSEIKDASSNQLNGTIKGQLTRSTDGHAGGGLQFSGDVGNYIDSGSSMLLQPKNMTLSYWIKRTESMNERENVLLWFKPENNYAGKGLFITYNGNSSIVYVDGANGFYVRQSPNDFLPLNEWTHIVTTFDSDTGTGAIYKNGVQQAVGTDGSPKTISATSDVKKIGVSGYGNGAQLHASLDDFRIYDGVMTAAQTKALYEGKDIKSIDGTVVSTEVGTAPILPVRVQVTYENDEKGTAYVSWEPVDPSQYAKKGSFTVAGIVEGTGIRAEAHVTVTEADATASAVILAPVQANLGDEFDVVVGYKGITGNQQAQDILITYDQDKLAFVSLDEQLLKAGYVLAGKEVTPGRIRLLIANVAQEASDVNGDFIQLRLKVKDAAESGLAAIDVAKVIMADGNGTETEYAGARHEINIAMIDKAGLRQLIQEAQAKHDAAVVGTGVGQVSAAAKAALETAIKAAAAVASKPSATQAEVTQAVESLQTALQIFNDAIIKPKPGDVNQDAKVSIGDLAMVAAAYGKTNADPDWTSAAKSDINGDGRIGLEDLAALARMIIG</sequence>
<dbReference type="InterPro" id="IPR002105">
    <property type="entry name" value="Dockerin_1_rpt"/>
</dbReference>
<dbReference type="InterPro" id="IPR006558">
    <property type="entry name" value="LamG-like"/>
</dbReference>
<dbReference type="EMBL" id="VNHS01000001">
    <property type="protein sequence ID" value="TYP78901.1"/>
    <property type="molecule type" value="Genomic_DNA"/>
</dbReference>
<dbReference type="InterPro" id="IPR013320">
    <property type="entry name" value="ConA-like_dom_sf"/>
</dbReference>
<evidence type="ECO:0000313" key="6">
    <source>
        <dbReference type="Proteomes" id="UP000323257"/>
    </source>
</evidence>
<reference evidence="5 6" key="1">
    <citation type="submission" date="2019-07" db="EMBL/GenBank/DDBJ databases">
        <title>Genomic Encyclopedia of Type Strains, Phase III (KMG-III): the genomes of soil and plant-associated and newly described type strains.</title>
        <authorList>
            <person name="Whitman W."/>
        </authorList>
    </citation>
    <scope>NUCLEOTIDE SEQUENCE [LARGE SCALE GENOMIC DNA]</scope>
    <source>
        <strain evidence="5 6">BL24</strain>
    </source>
</reference>
<dbReference type="Pfam" id="PF00963">
    <property type="entry name" value="Cohesin"/>
    <property type="match status" value="1"/>
</dbReference>
<evidence type="ECO:0000313" key="5">
    <source>
        <dbReference type="EMBL" id="TYP78901.1"/>
    </source>
</evidence>
<feature type="domain" description="Dockerin" evidence="4">
    <location>
        <begin position="1812"/>
        <end position="1874"/>
    </location>
</feature>
<dbReference type="Pfam" id="PF07554">
    <property type="entry name" value="FIVAR"/>
    <property type="match status" value="1"/>
</dbReference>
<dbReference type="Pfam" id="PF18951">
    <property type="entry name" value="DUF5695"/>
    <property type="match status" value="1"/>
</dbReference>
<evidence type="ECO:0000259" key="4">
    <source>
        <dbReference type="PROSITE" id="PS51766"/>
    </source>
</evidence>
<keyword evidence="1" id="KW-0732">Signal</keyword>
<dbReference type="InterPro" id="IPR013783">
    <property type="entry name" value="Ig-like_fold"/>
</dbReference>
<comment type="caution">
    <text evidence="5">The sequence shown here is derived from an EMBL/GenBank/DDBJ whole genome shotgun (WGS) entry which is preliminary data.</text>
</comment>
<dbReference type="PANTHER" id="PTHR47635">
    <property type="entry name" value="CUB DOMAIN-CONTAINING PROTEIN"/>
    <property type="match status" value="1"/>
</dbReference>
<dbReference type="Gene3D" id="1.10.1330.10">
    <property type="entry name" value="Dockerin domain"/>
    <property type="match status" value="1"/>
</dbReference>
<proteinExistence type="predicted"/>
<dbReference type="GO" id="GO:0000272">
    <property type="term" value="P:polysaccharide catabolic process"/>
    <property type="evidence" value="ECO:0007669"/>
    <property type="project" value="InterPro"/>
</dbReference>
<dbReference type="InterPro" id="IPR036439">
    <property type="entry name" value="Dockerin_dom_sf"/>
</dbReference>
<dbReference type="Gene3D" id="2.60.40.10">
    <property type="entry name" value="Immunoglobulins"/>
    <property type="match status" value="1"/>
</dbReference>
<dbReference type="InterPro" id="IPR043750">
    <property type="entry name" value="DUF5695"/>
</dbReference>
<dbReference type="PROSITE" id="PS51766">
    <property type="entry name" value="DOCKERIN"/>
    <property type="match status" value="1"/>
</dbReference>
<dbReference type="Pfam" id="PF22352">
    <property type="entry name" value="K319L-like_PKD"/>
    <property type="match status" value="1"/>
</dbReference>
<accession>A0A5S5CJY4</accession>
<dbReference type="InterPro" id="IPR011081">
    <property type="entry name" value="Big_4"/>
</dbReference>
<dbReference type="SUPFAM" id="SSF63446">
    <property type="entry name" value="Type I dockerin domain"/>
    <property type="match status" value="1"/>
</dbReference>
<dbReference type="GO" id="GO:0004553">
    <property type="term" value="F:hydrolase activity, hydrolyzing O-glycosyl compounds"/>
    <property type="evidence" value="ECO:0007669"/>
    <property type="project" value="InterPro"/>
</dbReference>
<dbReference type="InterPro" id="IPR002102">
    <property type="entry name" value="Cohesin_dom"/>
</dbReference>
<dbReference type="CDD" id="cd08547">
    <property type="entry name" value="Type_II_cohesin"/>
    <property type="match status" value="1"/>
</dbReference>
<organism evidence="5 6">
    <name type="scientific">Paenibacillus methanolicus</name>
    <dbReference type="NCBI Taxonomy" id="582686"/>
    <lineage>
        <taxon>Bacteria</taxon>
        <taxon>Bacillati</taxon>
        <taxon>Bacillota</taxon>
        <taxon>Bacilli</taxon>
        <taxon>Bacillales</taxon>
        <taxon>Paenibacillaceae</taxon>
        <taxon>Paenibacillus</taxon>
    </lineage>
</organism>
<evidence type="ECO:0000256" key="1">
    <source>
        <dbReference type="ARBA" id="ARBA00022729"/>
    </source>
</evidence>
<dbReference type="Gene3D" id="1.20.1270.90">
    <property type="entry name" value="AF1782-like"/>
    <property type="match status" value="1"/>
</dbReference>
<dbReference type="Pfam" id="PF00404">
    <property type="entry name" value="Dockerin_1"/>
    <property type="match status" value="1"/>
</dbReference>
<dbReference type="PANTHER" id="PTHR47635:SF2">
    <property type="entry name" value="LAMG-LIKE JELLYROLL FOLD DOMAIN-CONTAINING PROTEIN"/>
    <property type="match status" value="1"/>
</dbReference>
<feature type="region of interest" description="Disordered" evidence="3">
    <location>
        <begin position="1030"/>
        <end position="1050"/>
    </location>
</feature>
<dbReference type="InterPro" id="IPR018247">
    <property type="entry name" value="EF_Hand_1_Ca_BS"/>
</dbReference>
<dbReference type="Pfam" id="PF07532">
    <property type="entry name" value="Big_4"/>
    <property type="match status" value="2"/>
</dbReference>
<gene>
    <name evidence="5" type="ORF">BCM02_10116</name>
</gene>
<dbReference type="InterPro" id="IPR016134">
    <property type="entry name" value="Dockerin_dom"/>
</dbReference>
<dbReference type="Pfam" id="PF13385">
    <property type="entry name" value="Laminin_G_3"/>
    <property type="match status" value="2"/>
</dbReference>
<dbReference type="SMART" id="SM00560">
    <property type="entry name" value="LamGL"/>
    <property type="match status" value="1"/>
</dbReference>
<keyword evidence="6" id="KW-1185">Reference proteome</keyword>
<dbReference type="SUPFAM" id="SSF49384">
    <property type="entry name" value="Carbohydrate-binding domain"/>
    <property type="match status" value="1"/>
</dbReference>
<name>A0A5S5CJY4_9BACL</name>
<dbReference type="Proteomes" id="UP000323257">
    <property type="component" value="Unassembled WGS sequence"/>
</dbReference>
<protein>
    <submittedName>
        <fullName evidence="5">Cohesin domain-containing protein</fullName>
    </submittedName>
</protein>